<dbReference type="AlphaFoldDB" id="A0A8C5YVB0"/>
<name>A0A8C5YVB0_MARMA</name>
<feature type="compositionally biased region" description="Basic and acidic residues" evidence="1">
    <location>
        <begin position="71"/>
        <end position="81"/>
    </location>
</feature>
<organism evidence="2 3">
    <name type="scientific">Marmota marmota marmota</name>
    <name type="common">Alpine marmot</name>
    <dbReference type="NCBI Taxonomy" id="9994"/>
    <lineage>
        <taxon>Eukaryota</taxon>
        <taxon>Metazoa</taxon>
        <taxon>Chordata</taxon>
        <taxon>Craniata</taxon>
        <taxon>Vertebrata</taxon>
        <taxon>Euteleostomi</taxon>
        <taxon>Mammalia</taxon>
        <taxon>Eutheria</taxon>
        <taxon>Euarchontoglires</taxon>
        <taxon>Glires</taxon>
        <taxon>Rodentia</taxon>
        <taxon>Sciuromorpha</taxon>
        <taxon>Sciuridae</taxon>
        <taxon>Xerinae</taxon>
        <taxon>Marmotini</taxon>
        <taxon>Marmota</taxon>
    </lineage>
</organism>
<feature type="compositionally biased region" description="Pro residues" evidence="1">
    <location>
        <begin position="31"/>
        <end position="41"/>
    </location>
</feature>
<protein>
    <submittedName>
        <fullName evidence="2">Uncharacterized protein</fullName>
    </submittedName>
</protein>
<keyword evidence="3" id="KW-1185">Reference proteome</keyword>
<dbReference type="GeneTree" id="ENSGT00960000190585"/>
<reference evidence="2" key="2">
    <citation type="submission" date="2025-09" db="UniProtKB">
        <authorList>
            <consortium name="Ensembl"/>
        </authorList>
    </citation>
    <scope>IDENTIFICATION</scope>
</reference>
<evidence type="ECO:0000313" key="2">
    <source>
        <dbReference type="Ensembl" id="ENSMMMP00000004540.1"/>
    </source>
</evidence>
<proteinExistence type="predicted"/>
<feature type="region of interest" description="Disordered" evidence="1">
    <location>
        <begin position="1"/>
        <end position="85"/>
    </location>
</feature>
<dbReference type="Proteomes" id="UP000694407">
    <property type="component" value="Unplaced"/>
</dbReference>
<dbReference type="Ensembl" id="ENSMMMT00000005158.1">
    <property type="protein sequence ID" value="ENSMMMP00000004540.1"/>
    <property type="gene ID" value="ENSMMMG00000004120.1"/>
</dbReference>
<evidence type="ECO:0000256" key="1">
    <source>
        <dbReference type="SAM" id="MobiDB-lite"/>
    </source>
</evidence>
<accession>A0A8C5YVB0</accession>
<sequence length="130" mass="14331">IKYSKFSFRARALSPKRPKPTICPGSLQIPPRSPGNNPPISHPAHPARTFSQGQHPPTVLGKTRVRKPPSRSREPARRPDRTVTAVTEARCNKLIAAMATTGNRKQRDRVTGAERDNLATRSKGQDGHVE</sequence>
<reference evidence="2" key="1">
    <citation type="submission" date="2025-08" db="UniProtKB">
        <authorList>
            <consortium name="Ensembl"/>
        </authorList>
    </citation>
    <scope>IDENTIFICATION</scope>
</reference>
<feature type="region of interest" description="Disordered" evidence="1">
    <location>
        <begin position="97"/>
        <end position="130"/>
    </location>
</feature>
<feature type="compositionally biased region" description="Basic and acidic residues" evidence="1">
    <location>
        <begin position="108"/>
        <end position="130"/>
    </location>
</feature>
<evidence type="ECO:0000313" key="3">
    <source>
        <dbReference type="Proteomes" id="UP000694407"/>
    </source>
</evidence>